<evidence type="ECO:0000259" key="6">
    <source>
        <dbReference type="Pfam" id="PF02911"/>
    </source>
</evidence>
<sequence length="331" mass="36197">MSYSEYPLVNTQVVHPEELQNLRLIFMGTPRYAIPVLDKLLDCGHEIAAVYTQPDKPAGRGRKLTPTPVKIHSADLGLQTVEIQRISDKDSSLKQMLSFKADAAIVAAYGIMLPSFVIDKFPLGIINLHPSLLPEFRGASPVATAILQGCKETGVTIMKIDEGMDTGPILKQKSVKIGNDEKCDALTERLFISGSKLLVETLNEMQTGGIEPIPQDGSKATLTERLKRQDGEIDWEQSSEQIYRAIKAFHPWPGTFTKFNGQRLKILDATMDDKGQEHLDPGKVKTNNGVRVGTAKGSISLLTIQLEGKLPTNASDFASFTPNLDGSILGN</sequence>
<organism evidence="7">
    <name type="scientific">marine metagenome</name>
    <dbReference type="NCBI Taxonomy" id="408172"/>
    <lineage>
        <taxon>unclassified sequences</taxon>
        <taxon>metagenomes</taxon>
        <taxon>ecological metagenomes</taxon>
    </lineage>
</organism>
<gene>
    <name evidence="7" type="ORF">METZ01_LOCUS124265</name>
</gene>
<keyword evidence="3" id="KW-0808">Transferase</keyword>
<dbReference type="InterPro" id="IPR005794">
    <property type="entry name" value="Fmt"/>
</dbReference>
<dbReference type="CDD" id="cd08646">
    <property type="entry name" value="FMT_core_Met-tRNA-FMT_N"/>
    <property type="match status" value="1"/>
</dbReference>
<dbReference type="EC" id="2.1.2.9" evidence="2"/>
<evidence type="ECO:0000259" key="5">
    <source>
        <dbReference type="Pfam" id="PF00551"/>
    </source>
</evidence>
<dbReference type="AlphaFoldDB" id="A0A381Y440"/>
<dbReference type="CDD" id="cd08704">
    <property type="entry name" value="Met_tRNA_FMT_C"/>
    <property type="match status" value="1"/>
</dbReference>
<name>A0A381Y440_9ZZZZ</name>
<dbReference type="EMBL" id="UINC01017276">
    <property type="protein sequence ID" value="SVA71411.1"/>
    <property type="molecule type" value="Genomic_DNA"/>
</dbReference>
<dbReference type="InterPro" id="IPR002376">
    <property type="entry name" value="Formyl_transf_N"/>
</dbReference>
<dbReference type="SUPFAM" id="SSF50486">
    <property type="entry name" value="FMT C-terminal domain-like"/>
    <property type="match status" value="1"/>
</dbReference>
<evidence type="ECO:0000256" key="3">
    <source>
        <dbReference type="ARBA" id="ARBA00022679"/>
    </source>
</evidence>
<protein>
    <recommendedName>
        <fullName evidence="2">methionyl-tRNA formyltransferase</fullName>
        <ecNumber evidence="2">2.1.2.9</ecNumber>
    </recommendedName>
</protein>
<feature type="domain" description="Formyl transferase N-terminal" evidence="5">
    <location>
        <begin position="24"/>
        <end position="202"/>
    </location>
</feature>
<reference evidence="7" key="1">
    <citation type="submission" date="2018-05" db="EMBL/GenBank/DDBJ databases">
        <authorList>
            <person name="Lanie J.A."/>
            <person name="Ng W.-L."/>
            <person name="Kazmierczak K.M."/>
            <person name="Andrzejewski T.M."/>
            <person name="Davidsen T.M."/>
            <person name="Wayne K.J."/>
            <person name="Tettelin H."/>
            <person name="Glass J.I."/>
            <person name="Rusch D."/>
            <person name="Podicherti R."/>
            <person name="Tsui H.-C.T."/>
            <person name="Winkler M.E."/>
        </authorList>
    </citation>
    <scope>NUCLEOTIDE SEQUENCE</scope>
</reference>
<evidence type="ECO:0000256" key="4">
    <source>
        <dbReference type="ARBA" id="ARBA00022917"/>
    </source>
</evidence>
<dbReference type="PANTHER" id="PTHR11138:SF5">
    <property type="entry name" value="METHIONYL-TRNA FORMYLTRANSFERASE, MITOCHONDRIAL"/>
    <property type="match status" value="1"/>
</dbReference>
<dbReference type="InterPro" id="IPR044135">
    <property type="entry name" value="Met-tRNA-FMT_C"/>
</dbReference>
<dbReference type="GO" id="GO:0004479">
    <property type="term" value="F:methionyl-tRNA formyltransferase activity"/>
    <property type="evidence" value="ECO:0007669"/>
    <property type="project" value="UniProtKB-EC"/>
</dbReference>
<evidence type="ECO:0000256" key="1">
    <source>
        <dbReference type="ARBA" id="ARBA00010699"/>
    </source>
</evidence>
<dbReference type="Gene3D" id="3.40.50.12230">
    <property type="match status" value="1"/>
</dbReference>
<dbReference type="PANTHER" id="PTHR11138">
    <property type="entry name" value="METHIONYL-TRNA FORMYLTRANSFERASE"/>
    <property type="match status" value="1"/>
</dbReference>
<dbReference type="InterPro" id="IPR011034">
    <property type="entry name" value="Formyl_transferase-like_C_sf"/>
</dbReference>
<evidence type="ECO:0000313" key="7">
    <source>
        <dbReference type="EMBL" id="SVA71411.1"/>
    </source>
</evidence>
<dbReference type="Pfam" id="PF00551">
    <property type="entry name" value="Formyl_trans_N"/>
    <property type="match status" value="1"/>
</dbReference>
<dbReference type="NCBIfam" id="TIGR00460">
    <property type="entry name" value="fmt"/>
    <property type="match status" value="1"/>
</dbReference>
<dbReference type="SUPFAM" id="SSF53328">
    <property type="entry name" value="Formyltransferase"/>
    <property type="match status" value="1"/>
</dbReference>
<proteinExistence type="inferred from homology"/>
<dbReference type="Pfam" id="PF02911">
    <property type="entry name" value="Formyl_trans_C"/>
    <property type="match status" value="1"/>
</dbReference>
<dbReference type="InterPro" id="IPR041711">
    <property type="entry name" value="Met-tRNA-FMT_N"/>
</dbReference>
<dbReference type="InterPro" id="IPR005793">
    <property type="entry name" value="Formyl_trans_C"/>
</dbReference>
<dbReference type="GO" id="GO:0005829">
    <property type="term" value="C:cytosol"/>
    <property type="evidence" value="ECO:0007669"/>
    <property type="project" value="TreeGrafter"/>
</dbReference>
<evidence type="ECO:0000256" key="2">
    <source>
        <dbReference type="ARBA" id="ARBA00012261"/>
    </source>
</evidence>
<comment type="similarity">
    <text evidence="1">Belongs to the Fmt family.</text>
</comment>
<dbReference type="HAMAP" id="MF_00182">
    <property type="entry name" value="Formyl_trans"/>
    <property type="match status" value="1"/>
</dbReference>
<feature type="domain" description="Formyl transferase C-terminal" evidence="6">
    <location>
        <begin position="225"/>
        <end position="318"/>
    </location>
</feature>
<keyword evidence="4" id="KW-0648">Protein biosynthesis</keyword>
<accession>A0A381Y440</accession>
<dbReference type="InterPro" id="IPR036477">
    <property type="entry name" value="Formyl_transf_N_sf"/>
</dbReference>